<keyword evidence="2" id="KW-1185">Reference proteome</keyword>
<dbReference type="EMBL" id="BAABHA010000008">
    <property type="protein sequence ID" value="GAA4384317.1"/>
    <property type="molecule type" value="Genomic_DNA"/>
</dbReference>
<evidence type="ECO:0008006" key="3">
    <source>
        <dbReference type="Google" id="ProtNLM"/>
    </source>
</evidence>
<dbReference type="Proteomes" id="UP001500454">
    <property type="component" value="Unassembled WGS sequence"/>
</dbReference>
<evidence type="ECO:0000313" key="1">
    <source>
        <dbReference type="EMBL" id="GAA4384317.1"/>
    </source>
</evidence>
<proteinExistence type="predicted"/>
<dbReference type="Pfam" id="PF06037">
    <property type="entry name" value="DUF922"/>
    <property type="match status" value="1"/>
</dbReference>
<comment type="caution">
    <text evidence="1">The sequence shown here is derived from an EMBL/GenBank/DDBJ whole genome shotgun (WGS) entry which is preliminary data.</text>
</comment>
<dbReference type="InterPro" id="IPR010321">
    <property type="entry name" value="DUF922"/>
</dbReference>
<dbReference type="RefSeq" id="WP_345224912.1">
    <property type="nucleotide sequence ID" value="NZ_BAABHA010000008.1"/>
</dbReference>
<organism evidence="1 2">
    <name type="scientific">Hymenobacter koreensis</name>
    <dbReference type="NCBI Taxonomy" id="1084523"/>
    <lineage>
        <taxon>Bacteria</taxon>
        <taxon>Pseudomonadati</taxon>
        <taxon>Bacteroidota</taxon>
        <taxon>Cytophagia</taxon>
        <taxon>Cytophagales</taxon>
        <taxon>Hymenobacteraceae</taxon>
        <taxon>Hymenobacter</taxon>
    </lineage>
</organism>
<protein>
    <recommendedName>
        <fullName evidence="3">DUF922 domain-containing protein</fullName>
    </recommendedName>
</protein>
<evidence type="ECO:0000313" key="2">
    <source>
        <dbReference type="Proteomes" id="UP001500454"/>
    </source>
</evidence>
<name>A0ABP8J3B8_9BACT</name>
<gene>
    <name evidence="1" type="ORF">GCM10023186_26390</name>
</gene>
<accession>A0ABP8J3B8</accession>
<sequence length="191" mass="21924">MHSLLLMVLPLLFMPQQGPKTAPPPAKAQPELLVWSARRPLTWADFKAKPTSADPLHALTTANIGAQVGCQDYVFSSTVQATFTPSESWVKTPKTASAALLRHEQTHFDLTEVYARRMRQRLKETKFDCEHLQPAFNNLMKQTIWEWKREQQRYDVESNHGLNLVQQQTWEKKVQTRLTELQAFALAEPAE</sequence>
<reference evidence="2" key="1">
    <citation type="journal article" date="2019" name="Int. J. Syst. Evol. Microbiol.">
        <title>The Global Catalogue of Microorganisms (GCM) 10K type strain sequencing project: providing services to taxonomists for standard genome sequencing and annotation.</title>
        <authorList>
            <consortium name="The Broad Institute Genomics Platform"/>
            <consortium name="The Broad Institute Genome Sequencing Center for Infectious Disease"/>
            <person name="Wu L."/>
            <person name="Ma J."/>
        </authorList>
    </citation>
    <scope>NUCLEOTIDE SEQUENCE [LARGE SCALE GENOMIC DNA]</scope>
    <source>
        <strain evidence="2">JCM 17924</strain>
    </source>
</reference>